<gene>
    <name evidence="9" type="primary">pnp</name>
    <name evidence="11" type="ORF">PPSIR1_10060</name>
</gene>
<dbReference type="InterPro" id="IPR015848">
    <property type="entry name" value="PNPase_PH_RNA-bd_bac/org-type"/>
</dbReference>
<comment type="cofactor">
    <cofactor evidence="9">
        <name>Mg(2+)</name>
        <dbReference type="ChEBI" id="CHEBI:18420"/>
    </cofactor>
</comment>
<keyword evidence="3 9" id="KW-0963">Cytoplasm</keyword>
<dbReference type="PIRSF" id="PIRSF005499">
    <property type="entry name" value="PNPase"/>
    <property type="match status" value="1"/>
</dbReference>
<dbReference type="InterPro" id="IPR015847">
    <property type="entry name" value="ExoRNase_PH_dom2"/>
</dbReference>
<keyword evidence="4 9" id="KW-0808">Transferase</keyword>
<dbReference type="RefSeq" id="WP_006976798.1">
    <property type="nucleotide sequence ID" value="NZ_ABCS01000153.1"/>
</dbReference>
<reference evidence="11 12" key="1">
    <citation type="submission" date="2007-06" db="EMBL/GenBank/DDBJ databases">
        <authorList>
            <person name="Shimkets L."/>
            <person name="Ferriera S."/>
            <person name="Johnson J."/>
            <person name="Kravitz S."/>
            <person name="Beeson K."/>
            <person name="Sutton G."/>
            <person name="Rogers Y.-H."/>
            <person name="Friedman R."/>
            <person name="Frazier M."/>
            <person name="Venter J.C."/>
        </authorList>
    </citation>
    <scope>NUCLEOTIDE SEQUENCE [LARGE SCALE GENOMIC DNA]</scope>
    <source>
        <strain evidence="11 12">SIR-1</strain>
    </source>
</reference>
<dbReference type="EMBL" id="ABCS01000153">
    <property type="protein sequence ID" value="EDM74030.1"/>
    <property type="molecule type" value="Genomic_DNA"/>
</dbReference>
<dbReference type="Pfam" id="PF03725">
    <property type="entry name" value="RNase_PH_C"/>
    <property type="match status" value="1"/>
</dbReference>
<dbReference type="PROSITE" id="PS50084">
    <property type="entry name" value="KH_TYPE_1"/>
    <property type="match status" value="1"/>
</dbReference>
<dbReference type="InterPro" id="IPR004087">
    <property type="entry name" value="KH_dom"/>
</dbReference>
<dbReference type="GO" id="GO:0004654">
    <property type="term" value="F:polyribonucleotide nucleotidyltransferase activity"/>
    <property type="evidence" value="ECO:0007669"/>
    <property type="project" value="UniProtKB-UniRule"/>
</dbReference>
<evidence type="ECO:0000259" key="10">
    <source>
        <dbReference type="PROSITE" id="PS50126"/>
    </source>
</evidence>
<proteinExistence type="inferred from homology"/>
<dbReference type="SMART" id="SM00322">
    <property type="entry name" value="KH"/>
    <property type="match status" value="1"/>
</dbReference>
<keyword evidence="5 9" id="KW-0548">Nucleotidyltransferase</keyword>
<dbReference type="Gene3D" id="2.40.50.140">
    <property type="entry name" value="Nucleic acid-binding proteins"/>
    <property type="match status" value="1"/>
</dbReference>
<comment type="function">
    <text evidence="9">Involved in mRNA degradation. Catalyzes the phosphorolysis of single-stranded polyribonucleotides processively in the 3'- to 5'-direction.</text>
</comment>
<dbReference type="Pfam" id="PF00575">
    <property type="entry name" value="S1"/>
    <property type="match status" value="1"/>
</dbReference>
<comment type="similarity">
    <text evidence="2 9">Belongs to the polyribonucleotide nucleotidyltransferase family.</text>
</comment>
<evidence type="ECO:0000313" key="11">
    <source>
        <dbReference type="EMBL" id="EDM74030.1"/>
    </source>
</evidence>
<dbReference type="GO" id="GO:0003723">
    <property type="term" value="F:RNA binding"/>
    <property type="evidence" value="ECO:0007669"/>
    <property type="project" value="UniProtKB-UniRule"/>
</dbReference>
<dbReference type="SUPFAM" id="SSF46915">
    <property type="entry name" value="Polynucleotide phosphorylase/guanosine pentaphosphate synthase (PNPase/GPSI), domain 3"/>
    <property type="match status" value="1"/>
</dbReference>
<dbReference type="GO" id="GO:0000175">
    <property type="term" value="F:3'-5'-RNA exonuclease activity"/>
    <property type="evidence" value="ECO:0007669"/>
    <property type="project" value="TreeGrafter"/>
</dbReference>
<dbReference type="InterPro" id="IPR020568">
    <property type="entry name" value="Ribosomal_Su5_D2-typ_SF"/>
</dbReference>
<dbReference type="InterPro" id="IPR036456">
    <property type="entry name" value="PNPase_PH_RNA-bd_sf"/>
</dbReference>
<dbReference type="GO" id="GO:0000287">
    <property type="term" value="F:magnesium ion binding"/>
    <property type="evidence" value="ECO:0007669"/>
    <property type="project" value="UniProtKB-UniRule"/>
</dbReference>
<dbReference type="AlphaFoldDB" id="A6GJB2"/>
<dbReference type="PANTHER" id="PTHR11252">
    <property type="entry name" value="POLYRIBONUCLEOTIDE NUCLEOTIDYLTRANSFERASE"/>
    <property type="match status" value="1"/>
</dbReference>
<dbReference type="Pfam" id="PF00013">
    <property type="entry name" value="KH_1"/>
    <property type="match status" value="1"/>
</dbReference>
<evidence type="ECO:0000313" key="12">
    <source>
        <dbReference type="Proteomes" id="UP000005801"/>
    </source>
</evidence>
<accession>A6GJB2</accession>
<evidence type="ECO:0000256" key="7">
    <source>
        <dbReference type="ARBA" id="ARBA00022842"/>
    </source>
</evidence>
<dbReference type="FunFam" id="3.30.230.70:FF:000001">
    <property type="entry name" value="Polyribonucleotide nucleotidyltransferase"/>
    <property type="match status" value="1"/>
</dbReference>
<sequence>MEVIREVAKVGDLEIGFETGRIAKQANTVIMTLGETAVLVAATMSREPKDLPFMPLTVEFRSANAAAGKIPGGYFKREGRPTVEEILVCRLTDRPIRPLFPKGYRYDTQIVSQVLSNDLQNEPDVLAMTGASAALMISPAPWAGPVAGIRVARVDGELVAFPTFDQIQQADLNLIVSCSRDAIVMVEAGAEGISESDMIDALMFAKEQSLPLIEAQERLRARAGKPKMEWVDPVVDEAFRGQVMDKARSAMIEALAIRGKHDRHAAISAVKKSMVEAFGDERKDEISAAVGKLEKTLVREATVNEGRRVDGRGLTDIRALHIEVHPFERPHGSALFQRGETQAITTTTLGTERDAQRLDTIRGDVNNTFLLHYNFPPYCVGEARPMRGTSRREQGHGALAHRALTPVMPDTESFPYTLRVVSDTTESNGSSSMAAVCGGCLSLMDAGVPIKAPVAGIAMGLIQEGDKIAVLSDILGDEDHLGDMDFKCCGTKDGITALQMDIKIHGLTRDILETALEQARAGRLHILEAMLEKLPEPREDISRYAPRVETVWVKIDQIRSIIGPGGKVIRGIQEQTGVVININDDGRVTMASADMDAIAKAKAIIEGLTFEPEPGQYYNGVVKRVVDFGAFVEIMPGTDGLVHISELENRRVDRVTDVVSEGDDVVVKVVNIDDQGRIRLSRKQAFGVDPDEVLNLRG</sequence>
<keyword evidence="12" id="KW-1185">Reference proteome</keyword>
<dbReference type="GO" id="GO:0005829">
    <property type="term" value="C:cytosol"/>
    <property type="evidence" value="ECO:0007669"/>
    <property type="project" value="TreeGrafter"/>
</dbReference>
<dbReference type="CDD" id="cd11364">
    <property type="entry name" value="RNase_PH_PNPase_2"/>
    <property type="match status" value="1"/>
</dbReference>
<dbReference type="InterPro" id="IPR036612">
    <property type="entry name" value="KH_dom_type_1_sf"/>
</dbReference>
<organism evidence="11 12">
    <name type="scientific">Plesiocystis pacifica SIR-1</name>
    <dbReference type="NCBI Taxonomy" id="391625"/>
    <lineage>
        <taxon>Bacteria</taxon>
        <taxon>Pseudomonadati</taxon>
        <taxon>Myxococcota</taxon>
        <taxon>Polyangia</taxon>
        <taxon>Nannocystales</taxon>
        <taxon>Nannocystaceae</taxon>
        <taxon>Plesiocystis</taxon>
    </lineage>
</organism>
<dbReference type="GO" id="GO:0006396">
    <property type="term" value="P:RNA processing"/>
    <property type="evidence" value="ECO:0007669"/>
    <property type="project" value="InterPro"/>
</dbReference>
<dbReference type="Proteomes" id="UP000005801">
    <property type="component" value="Unassembled WGS sequence"/>
</dbReference>
<evidence type="ECO:0000256" key="1">
    <source>
        <dbReference type="ARBA" id="ARBA00004496"/>
    </source>
</evidence>
<evidence type="ECO:0000256" key="4">
    <source>
        <dbReference type="ARBA" id="ARBA00022679"/>
    </source>
</evidence>
<dbReference type="SUPFAM" id="SSF54791">
    <property type="entry name" value="Eukaryotic type KH-domain (KH-domain type I)"/>
    <property type="match status" value="1"/>
</dbReference>
<dbReference type="FunFam" id="2.40.50.140:FF:000023">
    <property type="entry name" value="Polyribonucleotide nucleotidyltransferase"/>
    <property type="match status" value="1"/>
</dbReference>
<feature type="domain" description="S1 motif" evidence="10">
    <location>
        <begin position="615"/>
        <end position="683"/>
    </location>
</feature>
<keyword evidence="8 9" id="KW-0694">RNA-binding</keyword>
<keyword evidence="6 9" id="KW-0479">Metal-binding</keyword>
<dbReference type="FunFam" id="3.30.1370.10:FF:000001">
    <property type="entry name" value="Polyribonucleotide nucleotidyltransferase"/>
    <property type="match status" value="1"/>
</dbReference>
<dbReference type="OrthoDB" id="9804305at2"/>
<dbReference type="Pfam" id="PF01138">
    <property type="entry name" value="RNase_PH"/>
    <property type="match status" value="2"/>
</dbReference>
<dbReference type="PROSITE" id="PS50126">
    <property type="entry name" value="S1"/>
    <property type="match status" value="1"/>
</dbReference>
<dbReference type="SMART" id="SM00316">
    <property type="entry name" value="S1"/>
    <property type="match status" value="1"/>
</dbReference>
<dbReference type="CDD" id="cd11363">
    <property type="entry name" value="RNase_PH_PNPase_1"/>
    <property type="match status" value="1"/>
</dbReference>
<dbReference type="Pfam" id="PF03726">
    <property type="entry name" value="PNPase"/>
    <property type="match status" value="1"/>
</dbReference>
<feature type="binding site" evidence="9">
    <location>
        <position position="485"/>
    </location>
    <ligand>
        <name>Mg(2+)</name>
        <dbReference type="ChEBI" id="CHEBI:18420"/>
    </ligand>
</feature>
<dbReference type="eggNOG" id="COG1185">
    <property type="taxonomic scope" value="Bacteria"/>
</dbReference>
<dbReference type="InterPro" id="IPR003029">
    <property type="entry name" value="S1_domain"/>
</dbReference>
<dbReference type="InterPro" id="IPR001247">
    <property type="entry name" value="ExoRNase_PH_dom1"/>
</dbReference>
<feature type="binding site" evidence="9">
    <location>
        <position position="479"/>
    </location>
    <ligand>
        <name>Mg(2+)</name>
        <dbReference type="ChEBI" id="CHEBI:18420"/>
    </ligand>
</feature>
<protein>
    <recommendedName>
        <fullName evidence="9">Polyribonucleotide nucleotidyltransferase</fullName>
        <ecNumber evidence="9">2.7.7.8</ecNumber>
    </recommendedName>
    <alternativeName>
        <fullName evidence="9">Polynucleotide phosphorylase</fullName>
        <shortName evidence="9">PNPase</shortName>
    </alternativeName>
</protein>
<dbReference type="CDD" id="cd02393">
    <property type="entry name" value="KH-I_PNPase"/>
    <property type="match status" value="1"/>
</dbReference>
<dbReference type="CDD" id="cd04472">
    <property type="entry name" value="S1_PNPase"/>
    <property type="match status" value="1"/>
</dbReference>
<evidence type="ECO:0000256" key="5">
    <source>
        <dbReference type="ARBA" id="ARBA00022695"/>
    </source>
</evidence>
<comment type="catalytic activity">
    <reaction evidence="9">
        <text>RNA(n+1) + phosphate = RNA(n) + a ribonucleoside 5'-diphosphate</text>
        <dbReference type="Rhea" id="RHEA:22096"/>
        <dbReference type="Rhea" id="RHEA-COMP:14527"/>
        <dbReference type="Rhea" id="RHEA-COMP:17342"/>
        <dbReference type="ChEBI" id="CHEBI:43474"/>
        <dbReference type="ChEBI" id="CHEBI:57930"/>
        <dbReference type="ChEBI" id="CHEBI:140395"/>
        <dbReference type="EC" id="2.7.7.8"/>
    </reaction>
</comment>
<comment type="caution">
    <text evidence="11">The sequence shown here is derived from an EMBL/GenBank/DDBJ whole genome shotgun (WGS) entry which is preliminary data.</text>
</comment>
<dbReference type="InterPro" id="IPR027408">
    <property type="entry name" value="PNPase/RNase_PH_dom_sf"/>
</dbReference>
<dbReference type="NCBIfam" id="NF008805">
    <property type="entry name" value="PRK11824.1"/>
    <property type="match status" value="1"/>
</dbReference>
<dbReference type="STRING" id="391625.PPSIR1_10060"/>
<dbReference type="NCBIfam" id="TIGR03591">
    <property type="entry name" value="polynuc_phos"/>
    <property type="match status" value="1"/>
</dbReference>
<dbReference type="PANTHER" id="PTHR11252:SF0">
    <property type="entry name" value="POLYRIBONUCLEOTIDE NUCLEOTIDYLTRANSFERASE 1, MITOCHONDRIAL"/>
    <property type="match status" value="1"/>
</dbReference>
<dbReference type="Gene3D" id="3.30.230.70">
    <property type="entry name" value="GHMP Kinase, N-terminal domain"/>
    <property type="match status" value="2"/>
</dbReference>
<dbReference type="GO" id="GO:0006402">
    <property type="term" value="P:mRNA catabolic process"/>
    <property type="evidence" value="ECO:0007669"/>
    <property type="project" value="UniProtKB-UniRule"/>
</dbReference>
<dbReference type="FunFam" id="3.30.230.70:FF:000002">
    <property type="entry name" value="Polyribonucleotide nucleotidyltransferase"/>
    <property type="match status" value="1"/>
</dbReference>
<dbReference type="SUPFAM" id="SSF55666">
    <property type="entry name" value="Ribonuclease PH domain 2-like"/>
    <property type="match status" value="2"/>
</dbReference>
<evidence type="ECO:0000256" key="8">
    <source>
        <dbReference type="ARBA" id="ARBA00022884"/>
    </source>
</evidence>
<dbReference type="SUPFAM" id="SSF50249">
    <property type="entry name" value="Nucleic acid-binding proteins"/>
    <property type="match status" value="1"/>
</dbReference>
<evidence type="ECO:0000256" key="6">
    <source>
        <dbReference type="ARBA" id="ARBA00022723"/>
    </source>
</evidence>
<dbReference type="EC" id="2.7.7.8" evidence="9"/>
<dbReference type="InterPro" id="IPR012340">
    <property type="entry name" value="NA-bd_OB-fold"/>
</dbReference>
<evidence type="ECO:0000256" key="3">
    <source>
        <dbReference type="ARBA" id="ARBA00022490"/>
    </source>
</evidence>
<evidence type="ECO:0000256" key="2">
    <source>
        <dbReference type="ARBA" id="ARBA00007404"/>
    </source>
</evidence>
<keyword evidence="7 9" id="KW-0460">Magnesium</keyword>
<dbReference type="InterPro" id="IPR036345">
    <property type="entry name" value="ExoRNase_PH_dom2_sf"/>
</dbReference>
<dbReference type="InterPro" id="IPR004088">
    <property type="entry name" value="KH_dom_type_1"/>
</dbReference>
<dbReference type="Gene3D" id="3.30.1370.10">
    <property type="entry name" value="K Homology domain, type 1"/>
    <property type="match status" value="1"/>
</dbReference>
<name>A6GJB2_9BACT</name>
<dbReference type="HAMAP" id="MF_01595">
    <property type="entry name" value="PNPase"/>
    <property type="match status" value="1"/>
</dbReference>
<dbReference type="SUPFAM" id="SSF54211">
    <property type="entry name" value="Ribosomal protein S5 domain 2-like"/>
    <property type="match status" value="2"/>
</dbReference>
<comment type="subcellular location">
    <subcellularLocation>
        <location evidence="1 9">Cytoplasm</location>
    </subcellularLocation>
</comment>
<dbReference type="InterPro" id="IPR012162">
    <property type="entry name" value="PNPase"/>
</dbReference>
<evidence type="ECO:0000256" key="9">
    <source>
        <dbReference type="HAMAP-Rule" id="MF_01595"/>
    </source>
</evidence>